<dbReference type="PANTHER" id="PTHR19328:SF13">
    <property type="entry name" value="HIPL1 PROTEIN"/>
    <property type="match status" value="1"/>
</dbReference>
<dbReference type="AlphaFoldDB" id="A0A392W6D5"/>
<keyword evidence="3" id="KW-1185">Reference proteome</keyword>
<evidence type="ECO:0000313" key="2">
    <source>
        <dbReference type="EMBL" id="MCI94250.1"/>
    </source>
</evidence>
<evidence type="ECO:0000313" key="3">
    <source>
        <dbReference type="Proteomes" id="UP000265520"/>
    </source>
</evidence>
<dbReference type="InterPro" id="IPR012938">
    <property type="entry name" value="Glc/Sorbosone_DH"/>
</dbReference>
<sequence length="66" mass="7406">GASEVSKLGLWGSYSIPKDNPFSEDKDLEPEIWALGLRNPWRCSFDSEKPSYFFCADVGQVCECLS</sequence>
<proteinExistence type="predicted"/>
<feature type="non-terminal residue" evidence="2">
    <location>
        <position position="1"/>
    </location>
</feature>
<comment type="caution">
    <text evidence="2">The sequence shown here is derived from an EMBL/GenBank/DDBJ whole genome shotgun (WGS) entry which is preliminary data.</text>
</comment>
<dbReference type="Gene3D" id="2.120.10.30">
    <property type="entry name" value="TolB, C-terminal domain"/>
    <property type="match status" value="1"/>
</dbReference>
<dbReference type="Pfam" id="PF07995">
    <property type="entry name" value="GSDH"/>
    <property type="match status" value="1"/>
</dbReference>
<organism evidence="2 3">
    <name type="scientific">Trifolium medium</name>
    <dbReference type="NCBI Taxonomy" id="97028"/>
    <lineage>
        <taxon>Eukaryota</taxon>
        <taxon>Viridiplantae</taxon>
        <taxon>Streptophyta</taxon>
        <taxon>Embryophyta</taxon>
        <taxon>Tracheophyta</taxon>
        <taxon>Spermatophyta</taxon>
        <taxon>Magnoliopsida</taxon>
        <taxon>eudicotyledons</taxon>
        <taxon>Gunneridae</taxon>
        <taxon>Pentapetalae</taxon>
        <taxon>rosids</taxon>
        <taxon>fabids</taxon>
        <taxon>Fabales</taxon>
        <taxon>Fabaceae</taxon>
        <taxon>Papilionoideae</taxon>
        <taxon>50 kb inversion clade</taxon>
        <taxon>NPAAA clade</taxon>
        <taxon>Hologalegina</taxon>
        <taxon>IRL clade</taxon>
        <taxon>Trifolieae</taxon>
        <taxon>Trifolium</taxon>
    </lineage>
</organism>
<dbReference type="Proteomes" id="UP000265520">
    <property type="component" value="Unassembled WGS sequence"/>
</dbReference>
<dbReference type="PANTHER" id="PTHR19328">
    <property type="entry name" value="HEDGEHOG-INTERACTING PROTEIN"/>
    <property type="match status" value="1"/>
</dbReference>
<feature type="domain" description="Glucose/Sorbosone dehydrogenase" evidence="1">
    <location>
        <begin position="15"/>
        <end position="48"/>
    </location>
</feature>
<evidence type="ECO:0000259" key="1">
    <source>
        <dbReference type="Pfam" id="PF07995"/>
    </source>
</evidence>
<name>A0A392W6D5_9FABA</name>
<dbReference type="EMBL" id="LXQA011351292">
    <property type="protein sequence ID" value="MCI94250.1"/>
    <property type="molecule type" value="Genomic_DNA"/>
</dbReference>
<reference evidence="2 3" key="1">
    <citation type="journal article" date="2018" name="Front. Plant Sci.">
        <title>Red Clover (Trifolium pratense) and Zigzag Clover (T. medium) - A Picture of Genomic Similarities and Differences.</title>
        <authorList>
            <person name="Dluhosova J."/>
            <person name="Istvanek J."/>
            <person name="Nedelnik J."/>
            <person name="Repkova J."/>
        </authorList>
    </citation>
    <scope>NUCLEOTIDE SEQUENCE [LARGE SCALE GENOMIC DNA]</scope>
    <source>
        <strain evidence="3">cv. 10/8</strain>
        <tissue evidence="2">Leaf</tissue>
    </source>
</reference>
<accession>A0A392W6D5</accession>
<dbReference type="InterPro" id="IPR011042">
    <property type="entry name" value="6-blade_b-propeller_TolB-like"/>
</dbReference>
<protein>
    <submittedName>
        <fullName evidence="2">Hedgehog-interacting protein</fullName>
    </submittedName>
</protein>